<evidence type="ECO:0000313" key="2">
    <source>
        <dbReference type="EMBL" id="RUS92109.1"/>
    </source>
</evidence>
<proteinExistence type="predicted"/>
<name>A0A3S5K2K5_ELYCH</name>
<dbReference type="Proteomes" id="UP000271974">
    <property type="component" value="Unassembled WGS sequence"/>
</dbReference>
<sequence>MRTYKDDILYQTVKENHKRTPFVSSDHQIVNMGADIIRNIERNEKLVTTDLKRSQTALLNKLEQLQKKQESINSGTFSESDRASAQRRNSTSIVSSERLASPTRRMRREFSTFTRQQSGSSGNEDNIDGLDISQETSNLPSPRRERTFVRSRNVGSWSGSVSPDMKEARRLSFAAQEETSRVAMQKLNALVDEHKRRATIATGASHLAGLLPSPSDLARLTEIAKRSMSIEEEDNDSLHDRSDDS</sequence>
<keyword evidence="3" id="KW-1185">Reference proteome</keyword>
<dbReference type="EMBL" id="RQTK01000002">
    <property type="protein sequence ID" value="RUS92109.1"/>
    <property type="molecule type" value="Genomic_DNA"/>
</dbReference>
<gene>
    <name evidence="2" type="ORF">EGW08_000133</name>
</gene>
<protein>
    <submittedName>
        <fullName evidence="2">Uncharacterized protein</fullName>
    </submittedName>
</protein>
<dbReference type="OrthoDB" id="6162422at2759"/>
<reference evidence="2 3" key="1">
    <citation type="submission" date="2019-01" db="EMBL/GenBank/DDBJ databases">
        <title>A draft genome assembly of the solar-powered sea slug Elysia chlorotica.</title>
        <authorList>
            <person name="Cai H."/>
            <person name="Li Q."/>
            <person name="Fang X."/>
            <person name="Li J."/>
            <person name="Curtis N.E."/>
            <person name="Altenburger A."/>
            <person name="Shibata T."/>
            <person name="Feng M."/>
            <person name="Maeda T."/>
            <person name="Schwartz J.A."/>
            <person name="Shigenobu S."/>
            <person name="Lundholm N."/>
            <person name="Nishiyama T."/>
            <person name="Yang H."/>
            <person name="Hasebe M."/>
            <person name="Li S."/>
            <person name="Pierce S.K."/>
            <person name="Wang J."/>
        </authorList>
    </citation>
    <scope>NUCLEOTIDE SEQUENCE [LARGE SCALE GENOMIC DNA]</scope>
    <source>
        <strain evidence="2">EC2010</strain>
        <tissue evidence="2">Whole organism of an adult</tissue>
    </source>
</reference>
<evidence type="ECO:0000313" key="3">
    <source>
        <dbReference type="Proteomes" id="UP000271974"/>
    </source>
</evidence>
<feature type="compositionally biased region" description="Polar residues" evidence="1">
    <location>
        <begin position="111"/>
        <end position="124"/>
    </location>
</feature>
<feature type="compositionally biased region" description="Polar residues" evidence="1">
    <location>
        <begin position="86"/>
        <end position="95"/>
    </location>
</feature>
<feature type="region of interest" description="Disordered" evidence="1">
    <location>
        <begin position="68"/>
        <end position="167"/>
    </location>
</feature>
<evidence type="ECO:0000256" key="1">
    <source>
        <dbReference type="SAM" id="MobiDB-lite"/>
    </source>
</evidence>
<accession>A0A3S5K2K5</accession>
<comment type="caution">
    <text evidence="2">The sequence shown here is derived from an EMBL/GenBank/DDBJ whole genome shotgun (WGS) entry which is preliminary data.</text>
</comment>
<dbReference type="AlphaFoldDB" id="A0A3S5K2K5"/>
<organism evidence="2 3">
    <name type="scientific">Elysia chlorotica</name>
    <name type="common">Eastern emerald elysia</name>
    <name type="synonym">Sea slug</name>
    <dbReference type="NCBI Taxonomy" id="188477"/>
    <lineage>
        <taxon>Eukaryota</taxon>
        <taxon>Metazoa</taxon>
        <taxon>Spiralia</taxon>
        <taxon>Lophotrochozoa</taxon>
        <taxon>Mollusca</taxon>
        <taxon>Gastropoda</taxon>
        <taxon>Heterobranchia</taxon>
        <taxon>Euthyneura</taxon>
        <taxon>Panpulmonata</taxon>
        <taxon>Sacoglossa</taxon>
        <taxon>Placobranchoidea</taxon>
        <taxon>Plakobranchidae</taxon>
        <taxon>Elysia</taxon>
    </lineage>
</organism>